<evidence type="ECO:0000256" key="4">
    <source>
        <dbReference type="ARBA" id="ARBA00022840"/>
    </source>
</evidence>
<evidence type="ECO:0000313" key="8">
    <source>
        <dbReference type="EMBL" id="MCV2866228.1"/>
    </source>
</evidence>
<organism evidence="8 9">
    <name type="scientific">Albidovulum sediminicola</name>
    <dbReference type="NCBI Taxonomy" id="2984331"/>
    <lineage>
        <taxon>Bacteria</taxon>
        <taxon>Pseudomonadati</taxon>
        <taxon>Pseudomonadota</taxon>
        <taxon>Alphaproteobacteria</taxon>
        <taxon>Rhodobacterales</taxon>
        <taxon>Paracoccaceae</taxon>
        <taxon>Albidovulum</taxon>
    </lineage>
</organism>
<evidence type="ECO:0000256" key="2">
    <source>
        <dbReference type="ARBA" id="ARBA00022694"/>
    </source>
</evidence>
<dbReference type="Pfam" id="PF01171">
    <property type="entry name" value="ATP_bind_3"/>
    <property type="match status" value="1"/>
</dbReference>
<dbReference type="SUPFAM" id="SSF52402">
    <property type="entry name" value="Adenine nucleotide alpha hydrolases-like"/>
    <property type="match status" value="1"/>
</dbReference>
<keyword evidence="2 6" id="KW-0819">tRNA processing</keyword>
<comment type="caution">
    <text evidence="8">The sequence shown here is derived from an EMBL/GenBank/DDBJ whole genome shotgun (WGS) entry which is preliminary data.</text>
</comment>
<sequence length="406" mass="43177">MREFLAPGRPDRLGVAVSGGGDSTALLCLLADWRAEGGPEIAAVTVDHGLRPEAVDEAAAVATLCARLGVDHAILRWEGWDGRGNLSDRARRARQSLIADWARRQGVTTVALAHTLEDQAETVLLRLARGSGVDGLSGISPRRRFLGVEWVRPLLGVTRQALRDDLVARGVPWAEDPSNADDSYDRVKARKALDTLAPLGLTVARLAETATHMARARAALDEGVADLARAACRIAAGDVIISRDRFDPAPEEIRLRLLAHAIRFVTSAPYRPRFEPLSEAAAALAGGGRRTLAGAFLSSAKRTIRVTREYKAVAGLSAPVGMVWDGRWSVSGPGGDGAEVRALGPEGLRALGNPRDSGLPHATLLASPAVWRGARLVAAPLALGGGDWRAEPLFDEESFISSIFAH</sequence>
<dbReference type="InterPro" id="IPR014729">
    <property type="entry name" value="Rossmann-like_a/b/a_fold"/>
</dbReference>
<reference evidence="8 9" key="1">
    <citation type="submission" date="2022-10" db="EMBL/GenBank/DDBJ databases">
        <title>Defluviimonas sp. nov., isolated from ocean surface water.</title>
        <authorList>
            <person name="He W."/>
            <person name="Wang L."/>
            <person name="Zhang D.-F."/>
        </authorList>
    </citation>
    <scope>NUCLEOTIDE SEQUENCE [LARGE SCALE GENOMIC DNA]</scope>
    <source>
        <strain evidence="8 9">WL0075</strain>
    </source>
</reference>
<gene>
    <name evidence="6 8" type="primary">tilS</name>
    <name evidence="8" type="ORF">OE647_16000</name>
</gene>
<feature type="binding site" evidence="6">
    <location>
        <begin position="18"/>
        <end position="23"/>
    </location>
    <ligand>
        <name>ATP</name>
        <dbReference type="ChEBI" id="CHEBI:30616"/>
    </ligand>
</feature>
<dbReference type="CDD" id="cd01992">
    <property type="entry name" value="TilS_N"/>
    <property type="match status" value="1"/>
</dbReference>
<evidence type="ECO:0000256" key="6">
    <source>
        <dbReference type="HAMAP-Rule" id="MF_01161"/>
    </source>
</evidence>
<dbReference type="InterPro" id="IPR012795">
    <property type="entry name" value="tRNA_Ile_lys_synt_N"/>
</dbReference>
<evidence type="ECO:0000256" key="3">
    <source>
        <dbReference type="ARBA" id="ARBA00022741"/>
    </source>
</evidence>
<dbReference type="PANTHER" id="PTHR43033">
    <property type="entry name" value="TRNA(ILE)-LYSIDINE SYNTHASE-RELATED"/>
    <property type="match status" value="1"/>
</dbReference>
<dbReference type="InterPro" id="IPR011063">
    <property type="entry name" value="TilS/TtcA_N"/>
</dbReference>
<comment type="similarity">
    <text evidence="6">Belongs to the tRNA(Ile)-lysidine synthase family.</text>
</comment>
<keyword evidence="4 6" id="KW-0067">ATP-binding</keyword>
<dbReference type="Proteomes" id="UP001652503">
    <property type="component" value="Unassembled WGS sequence"/>
</dbReference>
<evidence type="ECO:0000256" key="1">
    <source>
        <dbReference type="ARBA" id="ARBA00022598"/>
    </source>
</evidence>
<comment type="function">
    <text evidence="6">Ligates lysine onto the cytidine present at position 34 of the AUA codon-specific tRNA(Ile) that contains the anticodon CAU, in an ATP-dependent manner. Cytidine is converted to lysidine, thus changing the amino acid specificity of the tRNA from methionine to isoleucine.</text>
</comment>
<keyword evidence="6" id="KW-0963">Cytoplasm</keyword>
<dbReference type="RefSeq" id="WP_263722756.1">
    <property type="nucleotide sequence ID" value="NZ_JAOWLA010000016.1"/>
</dbReference>
<comment type="catalytic activity">
    <reaction evidence="5 6">
        <text>cytidine(34) in tRNA(Ile2) + L-lysine + ATP = lysidine(34) in tRNA(Ile2) + AMP + diphosphate + H(+)</text>
        <dbReference type="Rhea" id="RHEA:43744"/>
        <dbReference type="Rhea" id="RHEA-COMP:10625"/>
        <dbReference type="Rhea" id="RHEA-COMP:10670"/>
        <dbReference type="ChEBI" id="CHEBI:15378"/>
        <dbReference type="ChEBI" id="CHEBI:30616"/>
        <dbReference type="ChEBI" id="CHEBI:32551"/>
        <dbReference type="ChEBI" id="CHEBI:33019"/>
        <dbReference type="ChEBI" id="CHEBI:82748"/>
        <dbReference type="ChEBI" id="CHEBI:83665"/>
        <dbReference type="ChEBI" id="CHEBI:456215"/>
        <dbReference type="EC" id="6.3.4.19"/>
    </reaction>
</comment>
<evidence type="ECO:0000313" key="9">
    <source>
        <dbReference type="Proteomes" id="UP001652503"/>
    </source>
</evidence>
<dbReference type="EC" id="6.3.4.19" evidence="6"/>
<dbReference type="Gene3D" id="3.40.50.620">
    <property type="entry name" value="HUPs"/>
    <property type="match status" value="1"/>
</dbReference>
<name>A0ABT2Z505_9RHOB</name>
<keyword evidence="3 6" id="KW-0547">Nucleotide-binding</keyword>
<comment type="domain">
    <text evidence="6">The N-terminal region contains the highly conserved SGGXDS motif, predicted to be a P-loop motif involved in ATP binding.</text>
</comment>
<dbReference type="GO" id="GO:0032267">
    <property type="term" value="F:tRNA(Ile)-lysidine synthase activity"/>
    <property type="evidence" value="ECO:0007669"/>
    <property type="project" value="UniProtKB-EC"/>
</dbReference>
<comment type="subcellular location">
    <subcellularLocation>
        <location evidence="6">Cytoplasm</location>
    </subcellularLocation>
</comment>
<evidence type="ECO:0000256" key="5">
    <source>
        <dbReference type="ARBA" id="ARBA00048539"/>
    </source>
</evidence>
<dbReference type="NCBIfam" id="TIGR02432">
    <property type="entry name" value="lysidine_TilS_N"/>
    <property type="match status" value="1"/>
</dbReference>
<dbReference type="PANTHER" id="PTHR43033:SF5">
    <property type="entry name" value="TRNA(ILE)-LYSIDINE SYNTHETASE"/>
    <property type="match status" value="1"/>
</dbReference>
<dbReference type="HAMAP" id="MF_01161">
    <property type="entry name" value="tRNA_Ile_lys_synt"/>
    <property type="match status" value="1"/>
</dbReference>
<keyword evidence="1 6" id="KW-0436">Ligase</keyword>
<feature type="domain" description="tRNA(Ile)-lysidine/2-thiocytidine synthase N-terminal" evidence="7">
    <location>
        <begin position="14"/>
        <end position="191"/>
    </location>
</feature>
<accession>A0ABT2Z505</accession>
<dbReference type="EMBL" id="JAOWLA010000016">
    <property type="protein sequence ID" value="MCV2866228.1"/>
    <property type="molecule type" value="Genomic_DNA"/>
</dbReference>
<keyword evidence="9" id="KW-1185">Reference proteome</keyword>
<proteinExistence type="inferred from homology"/>
<evidence type="ECO:0000259" key="7">
    <source>
        <dbReference type="Pfam" id="PF01171"/>
    </source>
</evidence>
<protein>
    <recommendedName>
        <fullName evidence="6">tRNA(Ile)-lysidine synthase</fullName>
        <ecNumber evidence="6">6.3.4.19</ecNumber>
    </recommendedName>
    <alternativeName>
        <fullName evidence="6">tRNA(Ile)-2-lysyl-cytidine synthase</fullName>
    </alternativeName>
    <alternativeName>
        <fullName evidence="6">tRNA(Ile)-lysidine synthetase</fullName>
    </alternativeName>
</protein>
<dbReference type="InterPro" id="IPR012094">
    <property type="entry name" value="tRNA_Ile_lys_synt"/>
</dbReference>